<dbReference type="Gene3D" id="3.90.550.10">
    <property type="entry name" value="Spore Coat Polysaccharide Biosynthesis Protein SpsA, Chain A"/>
    <property type="match status" value="1"/>
</dbReference>
<protein>
    <submittedName>
        <fullName evidence="5">Amylovoran biosynthesis protein AmsE</fullName>
    </submittedName>
</protein>
<accession>A0A401UC68</accession>
<dbReference type="SUPFAM" id="SSF53448">
    <property type="entry name" value="Nucleotide-diphospho-sugar transferases"/>
    <property type="match status" value="1"/>
</dbReference>
<dbReference type="PANTHER" id="PTHR43685:SF5">
    <property type="entry name" value="GLYCOSYLTRANSFERASE EPSE-RELATED"/>
    <property type="match status" value="1"/>
</dbReference>
<reference evidence="5 6" key="1">
    <citation type="submission" date="2018-11" db="EMBL/GenBank/DDBJ databases">
        <title>Chryseotalea sanarue gen. nov., sp., nov., a member of the family Cytophagaceae, isolated from a brackish lake in Hamamatsu Japan.</title>
        <authorList>
            <person name="Maejima Y."/>
            <person name="Iino T."/>
            <person name="Muraguchi Y."/>
            <person name="Fukuda K."/>
            <person name="Ohkuma M."/>
            <person name="Moriuchi R."/>
            <person name="Dohra H."/>
            <person name="Kimbara K."/>
            <person name="Shintani M."/>
        </authorList>
    </citation>
    <scope>NUCLEOTIDE SEQUENCE [LARGE SCALE GENOMIC DNA]</scope>
    <source>
        <strain evidence="5 6">Ys</strain>
    </source>
</reference>
<dbReference type="InterPro" id="IPR001173">
    <property type="entry name" value="Glyco_trans_2-like"/>
</dbReference>
<dbReference type="InterPro" id="IPR050834">
    <property type="entry name" value="Glycosyltransf_2"/>
</dbReference>
<comment type="caution">
    <text evidence="5">The sequence shown here is derived from an EMBL/GenBank/DDBJ whole genome shotgun (WGS) entry which is preliminary data.</text>
</comment>
<feature type="domain" description="Glycosyltransferase 2-like" evidence="4">
    <location>
        <begin position="4"/>
        <end position="126"/>
    </location>
</feature>
<organism evidence="5 6">
    <name type="scientific">Chryseotalea sanaruensis</name>
    <dbReference type="NCBI Taxonomy" id="2482724"/>
    <lineage>
        <taxon>Bacteria</taxon>
        <taxon>Pseudomonadati</taxon>
        <taxon>Bacteroidota</taxon>
        <taxon>Cytophagia</taxon>
        <taxon>Cytophagales</taxon>
        <taxon>Chryseotaleaceae</taxon>
        <taxon>Chryseotalea</taxon>
    </lineage>
</organism>
<evidence type="ECO:0000256" key="3">
    <source>
        <dbReference type="ARBA" id="ARBA00022679"/>
    </source>
</evidence>
<name>A0A401UC68_9BACT</name>
<sequence length="261" mass="30100">MEAPDFLRDSLDSLAKQKLPPTEIVLVKDGPLTKELDNVIDFFSRDNPNLLKTVSLEKNYGLGVALAKGLVECKNELVARMDADDISSPDRFEKQIAYLSDHPEIDVVGSSTEEFMNKPGDSSILKLVPEHPNEIYAAAKMRNPMNHMTVVFRKRRVIEAGNYTPMPYFEDYFLWVRMLLMGAKFYNIQTPLVMARVGNNMIGKRHGLKYATHEISYFRKIHQLKFITKIQFLKAIFLRIPTRFLPKGLLTYVYKVLLRRN</sequence>
<proteinExistence type="inferred from homology"/>
<dbReference type="Pfam" id="PF00535">
    <property type="entry name" value="Glycos_transf_2"/>
    <property type="match status" value="1"/>
</dbReference>
<evidence type="ECO:0000313" key="5">
    <source>
        <dbReference type="EMBL" id="GCC52470.1"/>
    </source>
</evidence>
<dbReference type="GO" id="GO:0016757">
    <property type="term" value="F:glycosyltransferase activity"/>
    <property type="evidence" value="ECO:0007669"/>
    <property type="project" value="UniProtKB-KW"/>
</dbReference>
<comment type="similarity">
    <text evidence="1">Belongs to the glycosyltransferase 2 family.</text>
</comment>
<keyword evidence="2" id="KW-0328">Glycosyltransferase</keyword>
<evidence type="ECO:0000256" key="2">
    <source>
        <dbReference type="ARBA" id="ARBA00022676"/>
    </source>
</evidence>
<dbReference type="AlphaFoldDB" id="A0A401UC68"/>
<evidence type="ECO:0000259" key="4">
    <source>
        <dbReference type="Pfam" id="PF00535"/>
    </source>
</evidence>
<dbReference type="InterPro" id="IPR029044">
    <property type="entry name" value="Nucleotide-diphossugar_trans"/>
</dbReference>
<evidence type="ECO:0000256" key="1">
    <source>
        <dbReference type="ARBA" id="ARBA00006739"/>
    </source>
</evidence>
<dbReference type="Proteomes" id="UP000288227">
    <property type="component" value="Unassembled WGS sequence"/>
</dbReference>
<dbReference type="EMBL" id="BHXQ01000005">
    <property type="protein sequence ID" value="GCC52470.1"/>
    <property type="molecule type" value="Genomic_DNA"/>
</dbReference>
<evidence type="ECO:0000313" key="6">
    <source>
        <dbReference type="Proteomes" id="UP000288227"/>
    </source>
</evidence>
<dbReference type="PANTHER" id="PTHR43685">
    <property type="entry name" value="GLYCOSYLTRANSFERASE"/>
    <property type="match status" value="1"/>
</dbReference>
<gene>
    <name evidence="5" type="ORF">SanaruYs_27070</name>
</gene>
<keyword evidence="3" id="KW-0808">Transferase</keyword>
<keyword evidence="6" id="KW-1185">Reference proteome</keyword>